<protein>
    <submittedName>
        <fullName evidence="1">Transposase</fullName>
    </submittedName>
</protein>
<keyword evidence="2" id="KW-1185">Reference proteome</keyword>
<evidence type="ECO:0000313" key="1">
    <source>
        <dbReference type="EMBL" id="MQS97120.1"/>
    </source>
</evidence>
<reference evidence="1 2" key="1">
    <citation type="journal article" date="2019" name="Syst. Appl. Microbiol.">
        <title>Polyphasic characterization of two novel Lactobacillus spp. isolated from blown salami packages: Description of Lactobacillus halodurans sp. nov. and Lactobacillus salsicarnum sp. nov.</title>
        <authorList>
            <person name="Schuster J.A."/>
            <person name="Klingl A."/>
            <person name="Vogel R.F."/>
            <person name="Ehrmann M.A."/>
        </authorList>
    </citation>
    <scope>NUCLEOTIDE SEQUENCE [LARGE SCALE GENOMIC DNA]</scope>
    <source>
        <strain evidence="1 2">TMW 1.1920</strain>
    </source>
</reference>
<dbReference type="EMBL" id="VDFO01000012">
    <property type="protein sequence ID" value="MQS97120.1"/>
    <property type="molecule type" value="Genomic_DNA"/>
</dbReference>
<sequence length="29" mass="3519">MGKIKKLKRISYGFRNLDHFLKRIRLICA</sequence>
<dbReference type="Proteomes" id="UP000371423">
    <property type="component" value="Unassembled WGS sequence"/>
</dbReference>
<gene>
    <name evidence="1" type="ORF">FHL05_04360</name>
</gene>
<proteinExistence type="predicted"/>
<dbReference type="AlphaFoldDB" id="A0A5P0ZVU8"/>
<evidence type="ECO:0000313" key="2">
    <source>
        <dbReference type="Proteomes" id="UP000371423"/>
    </source>
</evidence>
<name>A0A5P0ZVU8_9LACO</name>
<accession>A0A5P0ZVU8</accession>
<organism evidence="1 2">
    <name type="scientific">Companilactobacillus halodurans</name>
    <dbReference type="NCBI Taxonomy" id="2584183"/>
    <lineage>
        <taxon>Bacteria</taxon>
        <taxon>Bacillati</taxon>
        <taxon>Bacillota</taxon>
        <taxon>Bacilli</taxon>
        <taxon>Lactobacillales</taxon>
        <taxon>Lactobacillaceae</taxon>
        <taxon>Companilactobacillus</taxon>
    </lineage>
</organism>
<comment type="caution">
    <text evidence="1">The sequence shown here is derived from an EMBL/GenBank/DDBJ whole genome shotgun (WGS) entry which is preliminary data.</text>
</comment>